<dbReference type="PANTHER" id="PTHR33608">
    <property type="entry name" value="BLL2464 PROTEIN"/>
    <property type="match status" value="1"/>
</dbReference>
<dbReference type="Pfam" id="PF01882">
    <property type="entry name" value="DUF58"/>
    <property type="match status" value="1"/>
</dbReference>
<organism evidence="2 3">
    <name type="scientific">Haloprofundus marisrubri</name>
    <dbReference type="NCBI Taxonomy" id="1514971"/>
    <lineage>
        <taxon>Archaea</taxon>
        <taxon>Methanobacteriati</taxon>
        <taxon>Methanobacteriota</taxon>
        <taxon>Stenosarchaea group</taxon>
        <taxon>Halobacteria</taxon>
        <taxon>Halobacteriales</taxon>
        <taxon>Haloferacaceae</taxon>
        <taxon>Haloprofundus</taxon>
    </lineage>
</organism>
<evidence type="ECO:0000313" key="3">
    <source>
        <dbReference type="Proteomes" id="UP000054387"/>
    </source>
</evidence>
<dbReference type="PANTHER" id="PTHR33608:SF6">
    <property type="entry name" value="BLL2464 PROTEIN"/>
    <property type="match status" value="1"/>
</dbReference>
<proteinExistence type="predicted"/>
<evidence type="ECO:0000313" key="2">
    <source>
        <dbReference type="EMBL" id="KTG08970.1"/>
    </source>
</evidence>
<gene>
    <name evidence="2" type="ORF">AUR64_14270</name>
</gene>
<accession>A0A0W1R6E2</accession>
<dbReference type="AlphaFoldDB" id="A0A0W1R6E2"/>
<keyword evidence="3" id="KW-1185">Reference proteome</keyword>
<dbReference type="EMBL" id="LOPU01000029">
    <property type="protein sequence ID" value="KTG08970.1"/>
    <property type="molecule type" value="Genomic_DNA"/>
</dbReference>
<dbReference type="Proteomes" id="UP000054387">
    <property type="component" value="Unassembled WGS sequence"/>
</dbReference>
<protein>
    <recommendedName>
        <fullName evidence="1">DUF58 domain-containing protein</fullName>
    </recommendedName>
</protein>
<dbReference type="InterPro" id="IPR002881">
    <property type="entry name" value="DUF58"/>
</dbReference>
<evidence type="ECO:0000259" key="1">
    <source>
        <dbReference type="Pfam" id="PF01882"/>
    </source>
</evidence>
<dbReference type="STRING" id="1514971.AUR64_14270"/>
<sequence>MFTETYDLSTATAVTIEPPEPHDVYVGQGGRQLASAYGEHDADKSGSGLLPYELREYVDSDSANRIDWKATARLGSPHVTEYELEAEQRTILVVDARASTKRGQPGETPLDYIREVGLGLVDSAEKTADPVSLYLLEEGQYTLTEQAAKTSAEFRRIRYQLNQLSTQSELAQKSQGQRTRVSLKRSQLRTQFSEDDSTLGQTLSPYLKTGFRTAYTNTDVLGEVVERIILEHRDAGSVQVQLLTTDLNQPTLLDSAARLSENGHQMVTFLTPAVLFDTNTQRPIAGEDSYREYVEFEEFRRTLARLDRVKALELGPRNRVKTLLAQRDP</sequence>
<reference evidence="2 3" key="1">
    <citation type="submission" date="2015-12" db="EMBL/GenBank/DDBJ databases">
        <title>Haloprofundus marisrubri gen. nov., sp. nov., an extremely halophilic archaeon isolated from the Discovery deep brine-seawater interface in the Red Sea.</title>
        <authorList>
            <person name="Zhang G."/>
            <person name="Stingl U."/>
            <person name="Rashid M."/>
        </authorList>
    </citation>
    <scope>NUCLEOTIDE SEQUENCE [LARGE SCALE GENOMIC DNA]</scope>
    <source>
        <strain evidence="2 3">SB9</strain>
    </source>
</reference>
<feature type="domain" description="DUF58" evidence="1">
    <location>
        <begin position="53"/>
        <end position="186"/>
    </location>
</feature>
<comment type="caution">
    <text evidence="2">The sequence shown here is derived from an EMBL/GenBank/DDBJ whole genome shotgun (WGS) entry which is preliminary data.</text>
</comment>
<name>A0A0W1R6E2_9EURY</name>